<keyword evidence="3" id="KW-0862">Zinc</keyword>
<gene>
    <name evidence="5" type="ORF">AaE_013344</name>
</gene>
<dbReference type="EMBL" id="VJMI01019141">
    <property type="protein sequence ID" value="KAF0708124.1"/>
    <property type="molecule type" value="Genomic_DNA"/>
</dbReference>
<dbReference type="SUPFAM" id="SSF53098">
    <property type="entry name" value="Ribonuclease H-like"/>
    <property type="match status" value="1"/>
</dbReference>
<dbReference type="VEuPathDB" id="FungiDB:H257_09845"/>
<evidence type="ECO:0000259" key="4">
    <source>
        <dbReference type="Pfam" id="PF02892"/>
    </source>
</evidence>
<accession>A0A6A4Z5K7</accession>
<evidence type="ECO:0000256" key="2">
    <source>
        <dbReference type="ARBA" id="ARBA00022771"/>
    </source>
</evidence>
<evidence type="ECO:0000256" key="3">
    <source>
        <dbReference type="ARBA" id="ARBA00022833"/>
    </source>
</evidence>
<evidence type="ECO:0000313" key="5">
    <source>
        <dbReference type="EMBL" id="KAF0708124.1"/>
    </source>
</evidence>
<dbReference type="InterPro" id="IPR003656">
    <property type="entry name" value="Znf_BED"/>
</dbReference>
<reference evidence="5 6" key="1">
    <citation type="submission" date="2019-06" db="EMBL/GenBank/DDBJ databases">
        <title>Genomics analysis of Aphanomyces spp. identifies a new class of oomycete effector associated with host adaptation.</title>
        <authorList>
            <person name="Gaulin E."/>
        </authorList>
    </citation>
    <scope>NUCLEOTIDE SEQUENCE [LARGE SCALE GENOMIC DNA]</scope>
    <source>
        <strain evidence="5 6">E</strain>
    </source>
</reference>
<sequence>MEHTTKQLCSFYFVALDDTTFKCKVCGTKRTKAKSAGYSNLTSHLDKKHPDYLAQFEASRALLVGTLHQHGFVDAKATNLHAWVQWIVERNQPFSEVENPLTRNMSRLTPICVKTLKAAMDKVTRNVEAKIAAELPDVFGLCIDGWTDGSKHFCAIFATYAVDNVRHTPLLAMSPLLKPDSMDADAHIAFIEETLGLYGKELSNLAFVTGDNCSTNVSMAAKMGVPLVGCYSHKFNLAMKAFLLPYESDLLSIHAIMKRLGRLRPAGELTRFTDLLPICRNVTRWSSTFQMVQRYLALLPFLPEVSGVRDLLLLSGQNTRVKKLFFVLEQFESVTKQLQAEDLDMADARTMFHGLHCRHPTLPYLAFNAEIHHYPNFDNGVAKVLSLREDELTTAEKAALVMFLLDPDSVAVPSTPLSYADERLAPKRRRMGPTASKYCCLKFVLPTSNLVERLFSVAQYILTDNRKHLYPVNFEMIIVPSREYIVLEC</sequence>
<dbReference type="Proteomes" id="UP000469452">
    <property type="component" value="Unassembled WGS sequence"/>
</dbReference>
<proteinExistence type="predicted"/>
<evidence type="ECO:0000256" key="1">
    <source>
        <dbReference type="ARBA" id="ARBA00022723"/>
    </source>
</evidence>
<dbReference type="PANTHER" id="PTHR40866">
    <property type="entry name" value="BED-TYPE DOMAIN-CONTAINING PROTEIN"/>
    <property type="match status" value="1"/>
</dbReference>
<feature type="domain" description="BED-type" evidence="4">
    <location>
        <begin position="11"/>
        <end position="50"/>
    </location>
</feature>
<dbReference type="GO" id="GO:0003677">
    <property type="term" value="F:DNA binding"/>
    <property type="evidence" value="ECO:0007669"/>
    <property type="project" value="InterPro"/>
</dbReference>
<dbReference type="GO" id="GO:0008270">
    <property type="term" value="F:zinc ion binding"/>
    <property type="evidence" value="ECO:0007669"/>
    <property type="project" value="UniProtKB-KW"/>
</dbReference>
<keyword evidence="1" id="KW-0479">Metal-binding</keyword>
<keyword evidence="2" id="KW-0863">Zinc-finger</keyword>
<dbReference type="AlphaFoldDB" id="A0A6A4Z5K7"/>
<dbReference type="PANTHER" id="PTHR40866:SF1">
    <property type="entry name" value="BED-TYPE DOMAIN-CONTAINING PROTEIN"/>
    <property type="match status" value="1"/>
</dbReference>
<organism evidence="5 6">
    <name type="scientific">Aphanomyces astaci</name>
    <name type="common">Crayfish plague agent</name>
    <dbReference type="NCBI Taxonomy" id="112090"/>
    <lineage>
        <taxon>Eukaryota</taxon>
        <taxon>Sar</taxon>
        <taxon>Stramenopiles</taxon>
        <taxon>Oomycota</taxon>
        <taxon>Saprolegniomycetes</taxon>
        <taxon>Saprolegniales</taxon>
        <taxon>Verrucalvaceae</taxon>
        <taxon>Aphanomyces</taxon>
    </lineage>
</organism>
<dbReference type="Pfam" id="PF02892">
    <property type="entry name" value="zf-BED"/>
    <property type="match status" value="1"/>
</dbReference>
<evidence type="ECO:0000313" key="6">
    <source>
        <dbReference type="Proteomes" id="UP000469452"/>
    </source>
</evidence>
<comment type="caution">
    <text evidence="5">The sequence shown here is derived from an EMBL/GenBank/DDBJ whole genome shotgun (WGS) entry which is preliminary data.</text>
</comment>
<name>A0A6A4Z5K7_APHAT</name>
<dbReference type="InterPro" id="IPR012337">
    <property type="entry name" value="RNaseH-like_sf"/>
</dbReference>
<protein>
    <recommendedName>
        <fullName evidence="4">BED-type domain-containing protein</fullName>
    </recommendedName>
</protein>